<dbReference type="PROSITE" id="PS51502">
    <property type="entry name" value="S_R_A_B_BARREL"/>
    <property type="match status" value="2"/>
</dbReference>
<evidence type="ECO:0000313" key="4">
    <source>
        <dbReference type="Proteomes" id="UP000714275"/>
    </source>
</evidence>
<accession>A0A9P7D0D4</accession>
<dbReference type="SUPFAM" id="SSF54909">
    <property type="entry name" value="Dimeric alpha+beta barrel"/>
    <property type="match status" value="2"/>
</dbReference>
<keyword evidence="4" id="KW-1185">Reference proteome</keyword>
<dbReference type="PANTHER" id="PTHR33178:SF10">
    <property type="entry name" value="STRESS-RESPONSE A_B BARREL DOMAIN-CONTAINING PROTEIN"/>
    <property type="match status" value="1"/>
</dbReference>
<feature type="domain" description="Stress-response A/B barrel" evidence="2">
    <location>
        <begin position="3"/>
        <end position="108"/>
    </location>
</feature>
<dbReference type="EMBL" id="JABBWD010000038">
    <property type="protein sequence ID" value="KAG1774854.1"/>
    <property type="molecule type" value="Genomic_DNA"/>
</dbReference>
<sequence>MTIHHIVLFTFKPEVTPEQRQSVRDCISALPSQIPAIQSLVTGETVFNPLGHGYDEGVIFLFESVAMLNEYRPHKAHIDYQAFAGPFMQAPNPFMHLNTVGESIAAHVTVLRDTEGTVIFFLCDLADVDYVEADTPYMKLVHRPPYIALAYKFIQSTFLTSKYSPAQPFHINRVHIFKPEATPEQKRSMRDFVSTLPSQIPAIQSVITGETVFNPLAHGYDEGVIFLFESVAKLNEYRPHKAHIDFQAFVAPYIEALSQVDAKTTVLYKLQLRTQNQVRVRDSAANSTHNLGAYNGNAFMHQPE</sequence>
<organism evidence="3 4">
    <name type="scientific">Suillus placidus</name>
    <dbReference type="NCBI Taxonomy" id="48579"/>
    <lineage>
        <taxon>Eukaryota</taxon>
        <taxon>Fungi</taxon>
        <taxon>Dikarya</taxon>
        <taxon>Basidiomycota</taxon>
        <taxon>Agaricomycotina</taxon>
        <taxon>Agaricomycetes</taxon>
        <taxon>Agaricomycetidae</taxon>
        <taxon>Boletales</taxon>
        <taxon>Suillineae</taxon>
        <taxon>Suillaceae</taxon>
        <taxon>Suillus</taxon>
    </lineage>
</organism>
<evidence type="ECO:0000259" key="2">
    <source>
        <dbReference type="PROSITE" id="PS51502"/>
    </source>
</evidence>
<name>A0A9P7D0D4_9AGAM</name>
<proteinExistence type="predicted"/>
<dbReference type="Pfam" id="PF07876">
    <property type="entry name" value="Dabb"/>
    <property type="match status" value="2"/>
</dbReference>
<dbReference type="OrthoDB" id="42919at2759"/>
<gene>
    <name evidence="3" type="ORF">EV702DRAFT_1047391</name>
</gene>
<reference evidence="3" key="1">
    <citation type="journal article" date="2020" name="New Phytol.">
        <title>Comparative genomics reveals dynamic genome evolution in host specialist ectomycorrhizal fungi.</title>
        <authorList>
            <person name="Lofgren L.A."/>
            <person name="Nguyen N.H."/>
            <person name="Vilgalys R."/>
            <person name="Ruytinx J."/>
            <person name="Liao H.L."/>
            <person name="Branco S."/>
            <person name="Kuo A."/>
            <person name="LaButti K."/>
            <person name="Lipzen A."/>
            <person name="Andreopoulos W."/>
            <person name="Pangilinan J."/>
            <person name="Riley R."/>
            <person name="Hundley H."/>
            <person name="Na H."/>
            <person name="Barry K."/>
            <person name="Grigoriev I.V."/>
            <person name="Stajich J.E."/>
            <person name="Kennedy P.G."/>
        </authorList>
    </citation>
    <scope>NUCLEOTIDE SEQUENCE</scope>
    <source>
        <strain evidence="3">DOB743</strain>
    </source>
</reference>
<evidence type="ECO:0000313" key="3">
    <source>
        <dbReference type="EMBL" id="KAG1774854.1"/>
    </source>
</evidence>
<dbReference type="InterPro" id="IPR044662">
    <property type="entry name" value="HS1/DABB1-like"/>
</dbReference>
<comment type="subunit">
    <text evidence="1">Homodimer.</text>
</comment>
<dbReference type="Gene3D" id="3.30.70.100">
    <property type="match status" value="2"/>
</dbReference>
<dbReference type="PANTHER" id="PTHR33178">
    <property type="match status" value="1"/>
</dbReference>
<dbReference type="AlphaFoldDB" id="A0A9P7D0D4"/>
<feature type="domain" description="Stress-response A/B barrel" evidence="2">
    <location>
        <begin position="168"/>
        <end position="262"/>
    </location>
</feature>
<dbReference type="Proteomes" id="UP000714275">
    <property type="component" value="Unassembled WGS sequence"/>
</dbReference>
<dbReference type="SMART" id="SM00886">
    <property type="entry name" value="Dabb"/>
    <property type="match status" value="2"/>
</dbReference>
<dbReference type="InterPro" id="IPR013097">
    <property type="entry name" value="Dabb"/>
</dbReference>
<evidence type="ECO:0000256" key="1">
    <source>
        <dbReference type="ARBA" id="ARBA00011738"/>
    </source>
</evidence>
<protein>
    <submittedName>
        <fullName evidence="3">Stress responsive A/B barrel domain-containing protein</fullName>
    </submittedName>
</protein>
<dbReference type="InterPro" id="IPR011008">
    <property type="entry name" value="Dimeric_a/b-barrel"/>
</dbReference>
<comment type="caution">
    <text evidence="3">The sequence shown here is derived from an EMBL/GenBank/DDBJ whole genome shotgun (WGS) entry which is preliminary data.</text>
</comment>